<organism evidence="5 6">
    <name type="scientific">Ogataea philodendri</name>
    <dbReference type="NCBI Taxonomy" id="1378263"/>
    <lineage>
        <taxon>Eukaryota</taxon>
        <taxon>Fungi</taxon>
        <taxon>Dikarya</taxon>
        <taxon>Ascomycota</taxon>
        <taxon>Saccharomycotina</taxon>
        <taxon>Pichiomycetes</taxon>
        <taxon>Pichiales</taxon>
        <taxon>Pichiaceae</taxon>
        <taxon>Ogataea</taxon>
    </lineage>
</organism>
<dbReference type="GO" id="GO:0005737">
    <property type="term" value="C:cytoplasm"/>
    <property type="evidence" value="ECO:0007669"/>
    <property type="project" value="UniProtKB-SubCell"/>
</dbReference>
<dbReference type="Gene3D" id="2.130.10.10">
    <property type="entry name" value="YVTN repeat-like/Quinoprotein amine dehydrogenase"/>
    <property type="match status" value="2"/>
</dbReference>
<keyword evidence="4" id="KW-0677">Repeat</keyword>
<dbReference type="PANTHER" id="PTHR12442:SF22">
    <property type="entry name" value="CYTOPLASMIC DYNEIN 1 INTERMEDIATE CHAIN-RELATED"/>
    <property type="match status" value="1"/>
</dbReference>
<dbReference type="InterPro" id="IPR015943">
    <property type="entry name" value="WD40/YVTN_repeat-like_dom_sf"/>
</dbReference>
<dbReference type="InterPro" id="IPR050687">
    <property type="entry name" value="Dynein_IC"/>
</dbReference>
<name>A0A9P8T164_9ASCO</name>
<proteinExistence type="predicted"/>
<dbReference type="PANTHER" id="PTHR12442">
    <property type="entry name" value="DYNEIN INTERMEDIATE CHAIN"/>
    <property type="match status" value="1"/>
</dbReference>
<dbReference type="Proteomes" id="UP000769157">
    <property type="component" value="Unassembled WGS sequence"/>
</dbReference>
<protein>
    <submittedName>
        <fullName evidence="5">Uncharacterized protein</fullName>
    </submittedName>
</protein>
<dbReference type="OrthoDB" id="366230at2759"/>
<comment type="caution">
    <text evidence="5">The sequence shown here is derived from an EMBL/GenBank/DDBJ whole genome shotgun (WGS) entry which is preliminary data.</text>
</comment>
<comment type="subcellular location">
    <subcellularLocation>
        <location evidence="1">Cytoplasm</location>
    </subcellularLocation>
</comment>
<dbReference type="GO" id="GO:0005868">
    <property type="term" value="C:cytoplasmic dynein complex"/>
    <property type="evidence" value="ECO:0007669"/>
    <property type="project" value="TreeGrafter"/>
</dbReference>
<reference evidence="5" key="1">
    <citation type="journal article" date="2021" name="Open Biol.">
        <title>Shared evolutionary footprints suggest mitochondrial oxidative damage underlies multiple complex I losses in fungi.</title>
        <authorList>
            <person name="Schikora-Tamarit M.A."/>
            <person name="Marcet-Houben M."/>
            <person name="Nosek J."/>
            <person name="Gabaldon T."/>
        </authorList>
    </citation>
    <scope>NUCLEOTIDE SEQUENCE</scope>
    <source>
        <strain evidence="5">CBS6075</strain>
    </source>
</reference>
<accession>A0A9P8T164</accession>
<dbReference type="SMART" id="SM00320">
    <property type="entry name" value="WD40"/>
    <property type="match status" value="4"/>
</dbReference>
<keyword evidence="6" id="KW-1185">Reference proteome</keyword>
<dbReference type="EMBL" id="JAEUBE010000439">
    <property type="protein sequence ID" value="KAH3661610.1"/>
    <property type="molecule type" value="Genomic_DNA"/>
</dbReference>
<dbReference type="InterPro" id="IPR001680">
    <property type="entry name" value="WD40_rpt"/>
</dbReference>
<evidence type="ECO:0000256" key="3">
    <source>
        <dbReference type="ARBA" id="ARBA00022574"/>
    </source>
</evidence>
<evidence type="ECO:0000256" key="2">
    <source>
        <dbReference type="ARBA" id="ARBA00022490"/>
    </source>
</evidence>
<reference evidence="5" key="2">
    <citation type="submission" date="2021-01" db="EMBL/GenBank/DDBJ databases">
        <authorList>
            <person name="Schikora-Tamarit M.A."/>
        </authorList>
    </citation>
    <scope>NUCLEOTIDE SEQUENCE</scope>
    <source>
        <strain evidence="5">CBS6075</strain>
    </source>
</reference>
<dbReference type="GO" id="GO:0045503">
    <property type="term" value="F:dynein light chain binding"/>
    <property type="evidence" value="ECO:0007669"/>
    <property type="project" value="TreeGrafter"/>
</dbReference>
<evidence type="ECO:0000256" key="4">
    <source>
        <dbReference type="ARBA" id="ARBA00022737"/>
    </source>
</evidence>
<dbReference type="AlphaFoldDB" id="A0A9P8T164"/>
<evidence type="ECO:0000256" key="1">
    <source>
        <dbReference type="ARBA" id="ARBA00004496"/>
    </source>
</evidence>
<dbReference type="GeneID" id="70238422"/>
<keyword evidence="2" id="KW-0963">Cytoplasm</keyword>
<dbReference type="InterPro" id="IPR036322">
    <property type="entry name" value="WD40_repeat_dom_sf"/>
</dbReference>
<evidence type="ECO:0000313" key="6">
    <source>
        <dbReference type="Proteomes" id="UP000769157"/>
    </source>
</evidence>
<keyword evidence="3" id="KW-0853">WD repeat</keyword>
<dbReference type="GO" id="GO:0045504">
    <property type="term" value="F:dynein heavy chain binding"/>
    <property type="evidence" value="ECO:0007669"/>
    <property type="project" value="TreeGrafter"/>
</dbReference>
<evidence type="ECO:0000313" key="5">
    <source>
        <dbReference type="EMBL" id="KAH3661610.1"/>
    </source>
</evidence>
<dbReference type="SUPFAM" id="SSF50978">
    <property type="entry name" value="WD40 repeat-like"/>
    <property type="match status" value="1"/>
</dbReference>
<sequence length="462" mass="50669">MDRRAALEAKRAKLEELRRQRLEREPVGLGHVEQVEQVEQKKPVVPEQSVVPVVPVVPVPTVVPVPPVPPVLLDKSTATDELDELALRNKLEREISHRLELEITQKLRKEYELKASLQASLQISKPDLTHILGSDIPPQNENINSVYAVAKQEPEIANSFVSSQTILSHPETKEMAVTSIDWSPHYPELVAVSYVCPNKACVILVWNTLTSVPEFSLQTYTDINIVKFIKSQSNQLAAGGNDGRLYLYTFDSATKYPVTSTTTSAKYPIVSILETSNSIVSVSADGVVLVHSKSLVNLVSQSMLALPGKFLITASAIKQNHLLVGLSSGKVYKFELGSLNDASNIQLLFETGAPLPVVCIDFNSKLTAASALDYQVKIRENDETTQISTPIVISDLSIDRESHTFITASPNGTLAYWDLAANKHSSLGTMNLGVVLNRVQWNNNGKCFACGSTNGNLYLETL</sequence>
<dbReference type="GO" id="GO:0010970">
    <property type="term" value="P:transport along microtubule"/>
    <property type="evidence" value="ECO:0007669"/>
    <property type="project" value="TreeGrafter"/>
</dbReference>
<gene>
    <name evidence="5" type="ORF">OGAPHI_006458</name>
</gene>
<dbReference type="RefSeq" id="XP_046058723.1">
    <property type="nucleotide sequence ID" value="XM_046207748.1"/>
</dbReference>